<reference evidence="1 2" key="1">
    <citation type="journal article" date="2018" name="Environ. Microbiol.">
        <title>Isolation and genomic characterization of Novimethylophilus kurashikiensis gen. nov. sp. nov., a new lanthanide-dependent methylotrophic species of Methylophilaceae.</title>
        <authorList>
            <person name="Lv H."/>
            <person name="Sahin N."/>
            <person name="Tani A."/>
        </authorList>
    </citation>
    <scope>NUCLEOTIDE SEQUENCE [LARGE SCALE GENOMIC DNA]</scope>
    <source>
        <strain evidence="1 2">La2-4</strain>
    </source>
</reference>
<dbReference type="AlphaFoldDB" id="A0A2R5F7T8"/>
<keyword evidence="2" id="KW-1185">Reference proteome</keyword>
<evidence type="ECO:0000313" key="1">
    <source>
        <dbReference type="EMBL" id="GBG14257.1"/>
    </source>
</evidence>
<evidence type="ECO:0000313" key="2">
    <source>
        <dbReference type="Proteomes" id="UP000245081"/>
    </source>
</evidence>
<dbReference type="EMBL" id="BDOQ01000007">
    <property type="protein sequence ID" value="GBG14257.1"/>
    <property type="molecule type" value="Genomic_DNA"/>
</dbReference>
<protein>
    <submittedName>
        <fullName evidence="1">Uncharacterized protein</fullName>
    </submittedName>
</protein>
<accession>A0A2R5F7T8</accession>
<dbReference type="Proteomes" id="UP000245081">
    <property type="component" value="Unassembled WGS sequence"/>
</dbReference>
<name>A0A2R5F7T8_9PROT</name>
<organism evidence="1 2">
    <name type="scientific">Novimethylophilus kurashikiensis</name>
    <dbReference type="NCBI Taxonomy" id="1825523"/>
    <lineage>
        <taxon>Bacteria</taxon>
        <taxon>Pseudomonadati</taxon>
        <taxon>Pseudomonadota</taxon>
        <taxon>Betaproteobacteria</taxon>
        <taxon>Nitrosomonadales</taxon>
        <taxon>Methylophilaceae</taxon>
        <taxon>Novimethylophilus</taxon>
    </lineage>
</organism>
<gene>
    <name evidence="1" type="ORF">NMK_1822</name>
</gene>
<proteinExistence type="predicted"/>
<sequence length="32" mass="3609">MPDFVDLEDFAFALEQNGQGGEMLSFEPSEEE</sequence>
<comment type="caution">
    <text evidence="1">The sequence shown here is derived from an EMBL/GenBank/DDBJ whole genome shotgun (WGS) entry which is preliminary data.</text>
</comment>